<protein>
    <recommendedName>
        <fullName evidence="3">PhoU domain-containing protein</fullName>
    </recommendedName>
</protein>
<geneLocation type="plasmid" evidence="1 2">
    <name>2</name>
</geneLocation>
<dbReference type="Gene3D" id="1.20.58.220">
    <property type="entry name" value="Phosphate transport system protein phou homolog 2, domain 2"/>
    <property type="match status" value="1"/>
</dbReference>
<dbReference type="EMBL" id="LR536451">
    <property type="protein sequence ID" value="VFU16550.1"/>
    <property type="molecule type" value="Genomic_DNA"/>
</dbReference>
<evidence type="ECO:0008006" key="3">
    <source>
        <dbReference type="Google" id="ProtNLM"/>
    </source>
</evidence>
<dbReference type="AlphaFoldDB" id="A0A4U8Z6U3"/>
<proteinExistence type="predicted"/>
<dbReference type="InterPro" id="IPR038078">
    <property type="entry name" value="PhoU-like_sf"/>
</dbReference>
<dbReference type="Proteomes" id="UP000294360">
    <property type="component" value="Plasmid 2"/>
</dbReference>
<organism evidence="1 2">
    <name type="scientific">Methylocella tundrae</name>
    <dbReference type="NCBI Taxonomy" id="227605"/>
    <lineage>
        <taxon>Bacteria</taxon>
        <taxon>Pseudomonadati</taxon>
        <taxon>Pseudomonadota</taxon>
        <taxon>Alphaproteobacteria</taxon>
        <taxon>Hyphomicrobiales</taxon>
        <taxon>Beijerinckiaceae</taxon>
        <taxon>Methylocella</taxon>
    </lineage>
</organism>
<accession>A0A4U8Z6U3</accession>
<sequence length="93" mass="10147">MDQALGHATQIGRAASHAETEDFLTAIDRVAAIEHQADDAERALAASALQHASDFRQLHLFTSIGERLEEAADALKYASLILHEHMLEDVIDA</sequence>
<reference evidence="1 2" key="1">
    <citation type="submission" date="2019-03" db="EMBL/GenBank/DDBJ databases">
        <authorList>
            <person name="Kox A.R. M."/>
        </authorList>
    </citation>
    <scope>NUCLEOTIDE SEQUENCE [LARGE SCALE GENOMIC DNA]</scope>
    <source>
        <strain evidence="1">MTUNDRAET4 annotated genome</strain>
        <plasmid evidence="2">2</plasmid>
    </source>
</reference>
<evidence type="ECO:0000313" key="1">
    <source>
        <dbReference type="EMBL" id="VFU16550.1"/>
    </source>
</evidence>
<evidence type="ECO:0000313" key="2">
    <source>
        <dbReference type="Proteomes" id="UP000294360"/>
    </source>
</evidence>
<name>A0A4U8Z6U3_METTU</name>
<dbReference type="KEGG" id="mtun:MTUNDRAET4_0202.1"/>
<keyword evidence="1" id="KW-0614">Plasmid</keyword>
<gene>
    <name evidence="1" type="ORF">MTUNDRAET4_0202</name>
</gene>